<reference evidence="2" key="1">
    <citation type="submission" date="2020-05" db="EMBL/GenBank/DDBJ databases">
        <title>WGS assembly of Panicum virgatum.</title>
        <authorList>
            <person name="Lovell J.T."/>
            <person name="Jenkins J."/>
            <person name="Shu S."/>
            <person name="Juenger T.E."/>
            <person name="Schmutz J."/>
        </authorList>
    </citation>
    <scope>NUCLEOTIDE SEQUENCE</scope>
    <source>
        <strain evidence="2">AP13</strain>
    </source>
</reference>
<feature type="compositionally biased region" description="Low complexity" evidence="1">
    <location>
        <begin position="190"/>
        <end position="199"/>
    </location>
</feature>
<evidence type="ECO:0000313" key="2">
    <source>
        <dbReference type="EMBL" id="KAG2567166.1"/>
    </source>
</evidence>
<keyword evidence="3" id="KW-1185">Reference proteome</keyword>
<dbReference type="AlphaFoldDB" id="A0A8T0Q8B3"/>
<dbReference type="Proteomes" id="UP000823388">
    <property type="component" value="Chromosome 7N"/>
</dbReference>
<organism evidence="2 3">
    <name type="scientific">Panicum virgatum</name>
    <name type="common">Blackwell switchgrass</name>
    <dbReference type="NCBI Taxonomy" id="38727"/>
    <lineage>
        <taxon>Eukaryota</taxon>
        <taxon>Viridiplantae</taxon>
        <taxon>Streptophyta</taxon>
        <taxon>Embryophyta</taxon>
        <taxon>Tracheophyta</taxon>
        <taxon>Spermatophyta</taxon>
        <taxon>Magnoliopsida</taxon>
        <taxon>Liliopsida</taxon>
        <taxon>Poales</taxon>
        <taxon>Poaceae</taxon>
        <taxon>PACMAD clade</taxon>
        <taxon>Panicoideae</taxon>
        <taxon>Panicodae</taxon>
        <taxon>Paniceae</taxon>
        <taxon>Panicinae</taxon>
        <taxon>Panicum</taxon>
        <taxon>Panicum sect. Hiantes</taxon>
    </lineage>
</organism>
<feature type="region of interest" description="Disordered" evidence="1">
    <location>
        <begin position="134"/>
        <end position="234"/>
    </location>
</feature>
<sequence>MLHTCEHDKTPSLKITAIIGGEVWRRADALRCRRPQLSSATWPVSHPLPCSETAGIVVPWRGVNRRTGADRTLPTRGHHQGALRRPAEYAPHQTRAHGKRCDLLHSVSGPRAAGLVGVEYCRLQLASPGIVERRRDDWTDPEQWRLQRESHPPSTGQPPPRLQNSPTRPPCSVRNPPPGRLAAPRRPRASGRAAPPCAADRARERSSQLPQGKDRSAGGAAHLSSAAAGRPAAR</sequence>
<feature type="region of interest" description="Disordered" evidence="1">
    <location>
        <begin position="67"/>
        <end position="98"/>
    </location>
</feature>
<comment type="caution">
    <text evidence="2">The sequence shown here is derived from an EMBL/GenBank/DDBJ whole genome shotgun (WGS) entry which is preliminary data.</text>
</comment>
<gene>
    <name evidence="2" type="ORF">PVAP13_7NG215617</name>
</gene>
<name>A0A8T0Q8B3_PANVG</name>
<feature type="compositionally biased region" description="Basic and acidic residues" evidence="1">
    <location>
        <begin position="134"/>
        <end position="151"/>
    </location>
</feature>
<evidence type="ECO:0000256" key="1">
    <source>
        <dbReference type="SAM" id="MobiDB-lite"/>
    </source>
</evidence>
<protein>
    <submittedName>
        <fullName evidence="2">Uncharacterized protein</fullName>
    </submittedName>
</protein>
<accession>A0A8T0Q8B3</accession>
<evidence type="ECO:0000313" key="3">
    <source>
        <dbReference type="Proteomes" id="UP000823388"/>
    </source>
</evidence>
<feature type="compositionally biased region" description="Basic and acidic residues" evidence="1">
    <location>
        <begin position="200"/>
        <end position="216"/>
    </location>
</feature>
<proteinExistence type="predicted"/>
<feature type="compositionally biased region" description="Low complexity" evidence="1">
    <location>
        <begin position="217"/>
        <end position="234"/>
    </location>
</feature>
<dbReference type="EMBL" id="CM029050">
    <property type="protein sequence ID" value="KAG2567166.1"/>
    <property type="molecule type" value="Genomic_DNA"/>
</dbReference>